<proteinExistence type="predicted"/>
<dbReference type="OrthoDB" id="3237250at2759"/>
<feature type="region of interest" description="Disordered" evidence="1">
    <location>
        <begin position="442"/>
        <end position="463"/>
    </location>
</feature>
<keyword evidence="3" id="KW-1185">Reference proteome</keyword>
<accession>A0A0D2NT88</accession>
<protein>
    <submittedName>
        <fullName evidence="2">Uncharacterized protein</fullName>
    </submittedName>
</protein>
<dbReference type="AlphaFoldDB" id="A0A0D2NT88"/>
<sequence length="463" mass="53034">MARYVGDKHQVHLPPPTSFQRAIQYTSNTSIHEANARAIVIGTDVYYSPNSSRTPPLPSKSLQYIRDPLKDSVEEFHNPQWWRTDTGYLPFLPTSPKFGSPPFHQLFNYPLEMGPRRKRRVRMDPNDILNWSRLETTLAHIFKSFQSMYCIPDMSPIVRTSLACQDAFEYPSQFLSAEKRCRNWFAVWMAMVSLGISVAQVYDGDREDTLVPKWYTTFVQHTDEVVLAGIQQQLGQFNPWFPRAGVFIDLCSSQEQPTVDFFVRLGIPVWYPWGTAQESEARRNPSYWAKYTPPAYLLQRAHSFLNAVPDLASSSAQGSEEDNRPWTVFFANRASHATGPMPAKKPPMKVFHWEKDNNAHWQRTAVLKQLRSQTLDEYGKRQKIFNERTNEWDCCTDMGELDAEERQALCDEDNEFILATSQGPPLSIPDIPASLPKLPPITRTSPMPFNHDDAVAAITPEPS</sequence>
<evidence type="ECO:0000313" key="3">
    <source>
        <dbReference type="Proteomes" id="UP000054270"/>
    </source>
</evidence>
<dbReference type="EMBL" id="KN817574">
    <property type="protein sequence ID" value="KJA19781.1"/>
    <property type="molecule type" value="Genomic_DNA"/>
</dbReference>
<dbReference type="Proteomes" id="UP000054270">
    <property type="component" value="Unassembled WGS sequence"/>
</dbReference>
<evidence type="ECO:0000256" key="1">
    <source>
        <dbReference type="SAM" id="MobiDB-lite"/>
    </source>
</evidence>
<gene>
    <name evidence="2" type="ORF">HYPSUDRAFT_204362</name>
</gene>
<evidence type="ECO:0000313" key="2">
    <source>
        <dbReference type="EMBL" id="KJA19781.1"/>
    </source>
</evidence>
<organism evidence="2 3">
    <name type="scientific">Hypholoma sublateritium (strain FD-334 SS-4)</name>
    <dbReference type="NCBI Taxonomy" id="945553"/>
    <lineage>
        <taxon>Eukaryota</taxon>
        <taxon>Fungi</taxon>
        <taxon>Dikarya</taxon>
        <taxon>Basidiomycota</taxon>
        <taxon>Agaricomycotina</taxon>
        <taxon>Agaricomycetes</taxon>
        <taxon>Agaricomycetidae</taxon>
        <taxon>Agaricales</taxon>
        <taxon>Agaricineae</taxon>
        <taxon>Strophariaceae</taxon>
        <taxon>Hypholoma</taxon>
    </lineage>
</organism>
<name>A0A0D2NT88_HYPSF</name>
<dbReference type="STRING" id="945553.A0A0D2NT88"/>
<reference evidence="3" key="1">
    <citation type="submission" date="2014-04" db="EMBL/GenBank/DDBJ databases">
        <title>Evolutionary Origins and Diversification of the Mycorrhizal Mutualists.</title>
        <authorList>
            <consortium name="DOE Joint Genome Institute"/>
            <consortium name="Mycorrhizal Genomics Consortium"/>
            <person name="Kohler A."/>
            <person name="Kuo A."/>
            <person name="Nagy L.G."/>
            <person name="Floudas D."/>
            <person name="Copeland A."/>
            <person name="Barry K.W."/>
            <person name="Cichocki N."/>
            <person name="Veneault-Fourrey C."/>
            <person name="LaButti K."/>
            <person name="Lindquist E.A."/>
            <person name="Lipzen A."/>
            <person name="Lundell T."/>
            <person name="Morin E."/>
            <person name="Murat C."/>
            <person name="Riley R."/>
            <person name="Ohm R."/>
            <person name="Sun H."/>
            <person name="Tunlid A."/>
            <person name="Henrissat B."/>
            <person name="Grigoriev I.V."/>
            <person name="Hibbett D.S."/>
            <person name="Martin F."/>
        </authorList>
    </citation>
    <scope>NUCLEOTIDE SEQUENCE [LARGE SCALE GENOMIC DNA]</scope>
    <source>
        <strain evidence="3">FD-334 SS-4</strain>
    </source>
</reference>